<dbReference type="EMBL" id="CM032190">
    <property type="protein sequence ID" value="KAG7086935.1"/>
    <property type="molecule type" value="Genomic_DNA"/>
</dbReference>
<feature type="transmembrane region" description="Helical" evidence="1">
    <location>
        <begin position="42"/>
        <end position="64"/>
    </location>
</feature>
<accession>A0A9P7RPH9</accession>
<keyword evidence="1" id="KW-0472">Membrane</keyword>
<evidence type="ECO:0000256" key="1">
    <source>
        <dbReference type="SAM" id="Phobius"/>
    </source>
</evidence>
<dbReference type="Proteomes" id="UP001049176">
    <property type="component" value="Chromosome 10"/>
</dbReference>
<proteinExistence type="predicted"/>
<feature type="transmembrane region" description="Helical" evidence="1">
    <location>
        <begin position="122"/>
        <end position="144"/>
    </location>
</feature>
<reference evidence="2" key="1">
    <citation type="journal article" date="2021" name="Genome Biol. Evol.">
        <title>The assembled and annotated genome of the fairy-ring fungus Marasmius oreades.</title>
        <authorList>
            <person name="Hiltunen M."/>
            <person name="Ament-Velasquez S.L."/>
            <person name="Johannesson H."/>
        </authorList>
    </citation>
    <scope>NUCLEOTIDE SEQUENCE</scope>
    <source>
        <strain evidence="2">03SP1</strain>
    </source>
</reference>
<keyword evidence="1" id="KW-0812">Transmembrane</keyword>
<keyword evidence="3" id="KW-1185">Reference proteome</keyword>
<evidence type="ECO:0000313" key="3">
    <source>
        <dbReference type="Proteomes" id="UP001049176"/>
    </source>
</evidence>
<dbReference type="OrthoDB" id="2958007at2759"/>
<organism evidence="2 3">
    <name type="scientific">Marasmius oreades</name>
    <name type="common">fairy-ring Marasmius</name>
    <dbReference type="NCBI Taxonomy" id="181124"/>
    <lineage>
        <taxon>Eukaryota</taxon>
        <taxon>Fungi</taxon>
        <taxon>Dikarya</taxon>
        <taxon>Basidiomycota</taxon>
        <taxon>Agaricomycotina</taxon>
        <taxon>Agaricomycetes</taxon>
        <taxon>Agaricomycetidae</taxon>
        <taxon>Agaricales</taxon>
        <taxon>Marasmiineae</taxon>
        <taxon>Marasmiaceae</taxon>
        <taxon>Marasmius</taxon>
    </lineage>
</organism>
<comment type="caution">
    <text evidence="2">The sequence shown here is derived from an EMBL/GenBank/DDBJ whole genome shotgun (WGS) entry which is preliminary data.</text>
</comment>
<dbReference type="GeneID" id="66071927"/>
<evidence type="ECO:0000313" key="2">
    <source>
        <dbReference type="EMBL" id="KAG7086935.1"/>
    </source>
</evidence>
<gene>
    <name evidence="2" type="ORF">E1B28_002851</name>
</gene>
<dbReference type="RefSeq" id="XP_043003406.1">
    <property type="nucleotide sequence ID" value="XM_043159800.1"/>
</dbReference>
<protein>
    <submittedName>
        <fullName evidence="2">Uncharacterized protein</fullName>
    </submittedName>
</protein>
<feature type="transmembrane region" description="Helical" evidence="1">
    <location>
        <begin position="164"/>
        <end position="192"/>
    </location>
</feature>
<dbReference type="AlphaFoldDB" id="A0A9P7RPH9"/>
<sequence>MFNLLYLVQRYLPLWDRVILDTYYMLGPSNAKSCEVTLKMSAWITIIGIHISQCLLALRIWAVWLNSPSVLVMLIALALSCSIPAVFFFVRFVRGIHCPELYIPGTVPLQGCFCSTENKDLYLSWSMLMVNNTAAFIITSIPGIKAYRTGGRSNLVKVIYQDGVIYYASMFLASLINIVVILQLPSTFVIMVSPLERVLHSIITSHLILHLRKVAPRGYVQNWDTMNGLTTEELTIQEHTEMSFVSNALRTGTEPENQGR</sequence>
<name>A0A9P7RPH9_9AGAR</name>
<dbReference type="KEGG" id="more:E1B28_002851"/>
<feature type="transmembrane region" description="Helical" evidence="1">
    <location>
        <begin position="70"/>
        <end position="90"/>
    </location>
</feature>
<keyword evidence="1" id="KW-1133">Transmembrane helix</keyword>